<dbReference type="InterPro" id="IPR043519">
    <property type="entry name" value="NT_sf"/>
</dbReference>
<dbReference type="Gene3D" id="1.10.1410.20">
    <property type="entry name" value="2'-5'-oligoadenylate synthetase 1, domain 2"/>
    <property type="match status" value="1"/>
</dbReference>
<dbReference type="PANTHER" id="PTHR11258">
    <property type="entry name" value="2-5 OLIGOADENYLATE SYNTHETASE"/>
    <property type="match status" value="1"/>
</dbReference>
<dbReference type="SUPFAM" id="SSF81301">
    <property type="entry name" value="Nucleotidyltransferase"/>
    <property type="match status" value="1"/>
</dbReference>
<accession>A0ABD3W5I7</accession>
<dbReference type="PROSITE" id="PS50152">
    <property type="entry name" value="25A_SYNTH_3"/>
    <property type="match status" value="1"/>
</dbReference>
<protein>
    <recommendedName>
        <fullName evidence="6">2'-5' oligoadenylate synthase</fullName>
    </recommendedName>
</protein>
<dbReference type="PANTHER" id="PTHR11258:SF11">
    <property type="entry name" value="C2H2-TYPE DOMAIN-CONTAINING PROTEIN"/>
    <property type="match status" value="1"/>
</dbReference>
<dbReference type="EMBL" id="JBJQND010000008">
    <property type="protein sequence ID" value="KAL3868661.1"/>
    <property type="molecule type" value="Genomic_DNA"/>
</dbReference>
<comment type="similarity">
    <text evidence="1">Belongs to the 2-5A synthase family.</text>
</comment>
<keyword evidence="5" id="KW-1185">Reference proteome</keyword>
<evidence type="ECO:0008006" key="6">
    <source>
        <dbReference type="Google" id="ProtNLM"/>
    </source>
</evidence>
<feature type="domain" description="2'-5'-oligoadenylate synthetase 1" evidence="3">
    <location>
        <begin position="149"/>
        <end position="307"/>
    </location>
</feature>
<evidence type="ECO:0000256" key="1">
    <source>
        <dbReference type="ARBA" id="ARBA00009526"/>
    </source>
</evidence>
<organism evidence="4 5">
    <name type="scientific">Sinanodonta woodiana</name>
    <name type="common">Chinese pond mussel</name>
    <name type="synonym">Anodonta woodiana</name>
    <dbReference type="NCBI Taxonomy" id="1069815"/>
    <lineage>
        <taxon>Eukaryota</taxon>
        <taxon>Metazoa</taxon>
        <taxon>Spiralia</taxon>
        <taxon>Lophotrochozoa</taxon>
        <taxon>Mollusca</taxon>
        <taxon>Bivalvia</taxon>
        <taxon>Autobranchia</taxon>
        <taxon>Heteroconchia</taxon>
        <taxon>Palaeoheterodonta</taxon>
        <taxon>Unionida</taxon>
        <taxon>Unionoidea</taxon>
        <taxon>Unionidae</taxon>
        <taxon>Unioninae</taxon>
        <taxon>Sinanodonta</taxon>
    </lineage>
</organism>
<feature type="domain" description="Polymerase nucleotidyl transferase" evidence="2">
    <location>
        <begin position="39"/>
        <end position="86"/>
    </location>
</feature>
<evidence type="ECO:0000259" key="3">
    <source>
        <dbReference type="Pfam" id="PF10421"/>
    </source>
</evidence>
<evidence type="ECO:0000259" key="2">
    <source>
        <dbReference type="Pfam" id="PF01909"/>
    </source>
</evidence>
<dbReference type="Gene3D" id="3.30.460.10">
    <property type="entry name" value="Beta Polymerase, domain 2"/>
    <property type="match status" value="1"/>
</dbReference>
<dbReference type="InterPro" id="IPR018952">
    <property type="entry name" value="2-5-oligoAdlate_synth_1_dom2/C"/>
</dbReference>
<reference evidence="4 5" key="1">
    <citation type="submission" date="2024-11" db="EMBL/GenBank/DDBJ databases">
        <title>Chromosome-level genome assembly of the freshwater bivalve Anodonta woodiana.</title>
        <authorList>
            <person name="Chen X."/>
        </authorList>
    </citation>
    <scope>NUCLEOTIDE SEQUENCE [LARGE SCALE GENOMIC DNA]</scope>
    <source>
        <strain evidence="4">MN2024</strain>
        <tissue evidence="4">Gills</tissue>
    </source>
</reference>
<dbReference type="Pfam" id="PF01909">
    <property type="entry name" value="NTP_transf_2"/>
    <property type="match status" value="1"/>
</dbReference>
<comment type="caution">
    <text evidence="4">The sequence shown here is derived from an EMBL/GenBank/DDBJ whole genome shotgun (WGS) entry which is preliminary data.</text>
</comment>
<dbReference type="InterPro" id="IPR002934">
    <property type="entry name" value="Polymerase_NTP_transf_dom"/>
</dbReference>
<evidence type="ECO:0000313" key="5">
    <source>
        <dbReference type="Proteomes" id="UP001634394"/>
    </source>
</evidence>
<dbReference type="InterPro" id="IPR006116">
    <property type="entry name" value="NT_2-5OAS_ClassI-CCAase"/>
</dbReference>
<dbReference type="CDD" id="cd05400">
    <property type="entry name" value="NT_2-5OAS_ClassI-CCAase"/>
    <property type="match status" value="1"/>
</dbReference>
<evidence type="ECO:0000313" key="4">
    <source>
        <dbReference type="EMBL" id="KAL3868661.1"/>
    </source>
</evidence>
<dbReference type="Proteomes" id="UP001634394">
    <property type="component" value="Unassembled WGS sequence"/>
</dbReference>
<name>A0ABD3W5I7_SINWO</name>
<dbReference type="Pfam" id="PF10421">
    <property type="entry name" value="OAS1_C"/>
    <property type="match status" value="1"/>
</dbReference>
<dbReference type="SUPFAM" id="SSF81631">
    <property type="entry name" value="PAP/OAS1 substrate-binding domain"/>
    <property type="match status" value="1"/>
</dbReference>
<sequence>MATGGGILKTLKPDDNLDIFDAQNLQMNDSYRASCNAVIDRLVKFLQNNVPIKVKEVVKGGSFGKGTAVRDKSDIDLVLFLSDHPTVRSVKADMRRLLATLEMYLGQYGGCNVLGTTTFSVQVNVSCHASHEHSVDILPACDVLGMHGQSAVYDEMFRSEDIRPYYSASLVKLQLNFVKVLPAKVMSLIRLVKHWRKSELPSGSGKDRWPTSYILELIVIRKWEDAGRPERFDLKRGLHSFLQALVNYGDLKVVWYQNYNRLYTQHRPPYVIDPANPFNNVMDRFNVWDEVAEYARKTLKWSLFQGLTSTETFRAW</sequence>
<dbReference type="AlphaFoldDB" id="A0ABD3W5I7"/>
<proteinExistence type="inferred from homology"/>
<gene>
    <name evidence="4" type="ORF">ACJMK2_041439</name>
</gene>